<name>A0ABX1MTJ8_9RHOO</name>
<gene>
    <name evidence="2" type="ORF">GPA26_18945</name>
</gene>
<protein>
    <submittedName>
        <fullName evidence="2">Uncharacterized protein</fullName>
    </submittedName>
</protein>
<accession>A0ABX1MTJ8</accession>
<keyword evidence="1" id="KW-1133">Transmembrane helix</keyword>
<feature type="transmembrane region" description="Helical" evidence="1">
    <location>
        <begin position="518"/>
        <end position="543"/>
    </location>
</feature>
<keyword evidence="1" id="KW-0472">Membrane</keyword>
<dbReference type="RefSeq" id="WP_169207885.1">
    <property type="nucleotide sequence ID" value="NZ_CP059560.1"/>
</dbReference>
<evidence type="ECO:0000313" key="3">
    <source>
        <dbReference type="Proteomes" id="UP000652074"/>
    </source>
</evidence>
<proteinExistence type="predicted"/>
<dbReference type="EMBL" id="WTVR01000045">
    <property type="protein sequence ID" value="NMF90550.1"/>
    <property type="molecule type" value="Genomic_DNA"/>
</dbReference>
<evidence type="ECO:0000313" key="2">
    <source>
        <dbReference type="EMBL" id="NMF90550.1"/>
    </source>
</evidence>
<comment type="caution">
    <text evidence="2">The sequence shown here is derived from an EMBL/GenBank/DDBJ whole genome shotgun (WGS) entry which is preliminary data.</text>
</comment>
<dbReference type="Proteomes" id="UP000652074">
    <property type="component" value="Unassembled WGS sequence"/>
</dbReference>
<sequence length="554" mass="60553">MVSATRTLDAALLAERPMRAPRSAGPAGAHQPRVVAPFFTGDGDGLTLHRYLDEDFVARFLNDAQAGRLNGTAAQPWYREDRFGRFKDEPTLRLPMHRSFYLACAEVHCAVPGAPAFDPKKILGAGMVVRRVPADGTPQRWMIADGQPVGWRSGEIPDHDPDDVRRLTARGLLPPRFPEPPYSGEEVVPLHPLLVRRRDARGVERSHTLLWGYLPLGGSARESADAPLPQANGTEGPDFGLEHAWPLGSRGAKAWADNDGLVMDNGVATVGFIELLQTLVAQFRTDNAADGDNTGLRTLLGQLRFHRIEWRVFGDNILPQPVQVSGETVLAWLDRSAAALVELFARIVRREAIAGSVALPDGFGGTRGDRLLISEQQAADLRSLVALRTARAQVRFDDGLPLPRYGQTDGDRFVAVPFVRWLDNCGCERVAWGPASRVFRVASPFDPDAQRPTTVVLPSLDDFKRGLPRGVAMLAPKSLADVLRKISPGIDMKGDGPGNNCGACWSFSFSLPAITLCAMLMLMVVINLLNLFLGWLPWAFLALPRLCLKALKGK</sequence>
<keyword evidence="1" id="KW-0812">Transmembrane</keyword>
<organism evidence="2 3">
    <name type="scientific">Aromatoleum petrolei</name>
    <dbReference type="NCBI Taxonomy" id="76116"/>
    <lineage>
        <taxon>Bacteria</taxon>
        <taxon>Pseudomonadati</taxon>
        <taxon>Pseudomonadota</taxon>
        <taxon>Betaproteobacteria</taxon>
        <taxon>Rhodocyclales</taxon>
        <taxon>Rhodocyclaceae</taxon>
        <taxon>Aromatoleum</taxon>
    </lineage>
</organism>
<reference evidence="2 3" key="1">
    <citation type="submission" date="2019-12" db="EMBL/GenBank/DDBJ databases">
        <title>Comparative genomics gives insights into the taxonomy of the Azoarcus-Aromatoleum group and reveals separate origins of nif in the plant-associated Azoarcus and non-plant-associated Aromatoleum sub-groups.</title>
        <authorList>
            <person name="Lafos M."/>
            <person name="Maluk M."/>
            <person name="Batista M."/>
            <person name="Junghare M."/>
            <person name="Carmona M."/>
            <person name="Faoro H."/>
            <person name="Cruz L.M."/>
            <person name="Battistoni F."/>
            <person name="De Souza E."/>
            <person name="Pedrosa F."/>
            <person name="Chen W.-M."/>
            <person name="Poole P.S."/>
            <person name="Dixon R.A."/>
            <person name="James E.K."/>
        </authorList>
    </citation>
    <scope>NUCLEOTIDE SEQUENCE [LARGE SCALE GENOMIC DNA]</scope>
    <source>
        <strain evidence="2 3">ToN1</strain>
    </source>
</reference>
<keyword evidence="3" id="KW-1185">Reference proteome</keyword>
<evidence type="ECO:0000256" key="1">
    <source>
        <dbReference type="SAM" id="Phobius"/>
    </source>
</evidence>